<dbReference type="AlphaFoldDB" id="A0A645AE88"/>
<comment type="caution">
    <text evidence="1">The sequence shown here is derived from an EMBL/GenBank/DDBJ whole genome shotgun (WGS) entry which is preliminary data.</text>
</comment>
<reference evidence="1" key="1">
    <citation type="submission" date="2019-08" db="EMBL/GenBank/DDBJ databases">
        <authorList>
            <person name="Kucharzyk K."/>
            <person name="Murdoch R.W."/>
            <person name="Higgins S."/>
            <person name="Loffler F."/>
        </authorList>
    </citation>
    <scope>NUCLEOTIDE SEQUENCE</scope>
</reference>
<dbReference type="EMBL" id="VSSQ01013225">
    <property type="protein sequence ID" value="MPM51018.1"/>
    <property type="molecule type" value="Genomic_DNA"/>
</dbReference>
<proteinExistence type="predicted"/>
<name>A0A645AE88_9ZZZZ</name>
<accession>A0A645AE88</accession>
<sequence>MPGKNVLRPGIVEQATGRLYPFSPASHGAGKEKARSGRFTGHIATGCIGPYPAHKEVLFPLRGNPGVPFRSKICNLSLLFRAQGNLARETM</sequence>
<gene>
    <name evidence="1" type="ORF">SDC9_97764</name>
</gene>
<protein>
    <submittedName>
        <fullName evidence="1">Uncharacterized protein</fullName>
    </submittedName>
</protein>
<evidence type="ECO:0000313" key="1">
    <source>
        <dbReference type="EMBL" id="MPM51018.1"/>
    </source>
</evidence>
<organism evidence="1">
    <name type="scientific">bioreactor metagenome</name>
    <dbReference type="NCBI Taxonomy" id="1076179"/>
    <lineage>
        <taxon>unclassified sequences</taxon>
        <taxon>metagenomes</taxon>
        <taxon>ecological metagenomes</taxon>
    </lineage>
</organism>